<organism evidence="2 3">
    <name type="scientific">Chlorella vulgaris</name>
    <name type="common">Green alga</name>
    <dbReference type="NCBI Taxonomy" id="3077"/>
    <lineage>
        <taxon>Eukaryota</taxon>
        <taxon>Viridiplantae</taxon>
        <taxon>Chlorophyta</taxon>
        <taxon>core chlorophytes</taxon>
        <taxon>Trebouxiophyceae</taxon>
        <taxon>Chlorellales</taxon>
        <taxon>Chlorellaceae</taxon>
        <taxon>Chlorella clade</taxon>
        <taxon>Chlorella</taxon>
    </lineage>
</organism>
<dbReference type="OrthoDB" id="511162at2759"/>
<keyword evidence="3" id="KW-1185">Reference proteome</keyword>
<protein>
    <submittedName>
        <fullName evidence="2">Uncharacterized protein</fullName>
    </submittedName>
</protein>
<evidence type="ECO:0000256" key="1">
    <source>
        <dbReference type="SAM" id="MobiDB-lite"/>
    </source>
</evidence>
<reference evidence="2" key="1">
    <citation type="journal article" date="2019" name="Plant J.">
        <title>Chlorella vulgaris genome assembly and annotation reveals the molecular basis for metabolic acclimation to high light conditions.</title>
        <authorList>
            <person name="Cecchin M."/>
            <person name="Marcolungo L."/>
            <person name="Rossato M."/>
            <person name="Girolomoni L."/>
            <person name="Cosentino E."/>
            <person name="Cuine S."/>
            <person name="Li-Beisson Y."/>
            <person name="Delledonne M."/>
            <person name="Ballottari M."/>
        </authorList>
    </citation>
    <scope>NUCLEOTIDE SEQUENCE</scope>
    <source>
        <strain evidence="2">211/11P</strain>
    </source>
</reference>
<feature type="compositionally biased region" description="Polar residues" evidence="1">
    <location>
        <begin position="9"/>
        <end position="23"/>
    </location>
</feature>
<evidence type="ECO:0000313" key="3">
    <source>
        <dbReference type="Proteomes" id="UP001055712"/>
    </source>
</evidence>
<dbReference type="Proteomes" id="UP001055712">
    <property type="component" value="Unassembled WGS sequence"/>
</dbReference>
<feature type="region of interest" description="Disordered" evidence="1">
    <location>
        <begin position="1"/>
        <end position="61"/>
    </location>
</feature>
<reference evidence="2" key="2">
    <citation type="submission" date="2020-11" db="EMBL/GenBank/DDBJ databases">
        <authorList>
            <person name="Cecchin M."/>
            <person name="Marcolungo L."/>
            <person name="Rossato M."/>
            <person name="Girolomoni L."/>
            <person name="Cosentino E."/>
            <person name="Cuine S."/>
            <person name="Li-Beisson Y."/>
            <person name="Delledonne M."/>
            <person name="Ballottari M."/>
        </authorList>
    </citation>
    <scope>NUCLEOTIDE SEQUENCE</scope>
    <source>
        <strain evidence="2">211/11P</strain>
        <tissue evidence="2">Whole cell</tissue>
    </source>
</reference>
<dbReference type="EMBL" id="SIDB01000007">
    <property type="protein sequence ID" value="KAI3430995.1"/>
    <property type="molecule type" value="Genomic_DNA"/>
</dbReference>
<accession>A0A9D4TPC9</accession>
<sequence length="111" mass="11965">MSAIIPRSKSGSKQPKLSRSTEQSCREKPAKKRQVSSGAGVQHSLSGKSAQELSHTGSHPWSGFAEAVLRPLPPDWRYNIEKAFSDLGEAVGKLLGGGQQGARHRTGRRGF</sequence>
<dbReference type="AlphaFoldDB" id="A0A9D4TPC9"/>
<comment type="caution">
    <text evidence="2">The sequence shown here is derived from an EMBL/GenBank/DDBJ whole genome shotgun (WGS) entry which is preliminary data.</text>
</comment>
<feature type="compositionally biased region" description="Polar residues" evidence="1">
    <location>
        <begin position="35"/>
        <end position="59"/>
    </location>
</feature>
<name>A0A9D4TPC9_CHLVU</name>
<proteinExistence type="predicted"/>
<evidence type="ECO:0000313" key="2">
    <source>
        <dbReference type="EMBL" id="KAI3430995.1"/>
    </source>
</evidence>
<gene>
    <name evidence="2" type="ORF">D9Q98_009397</name>
</gene>